<dbReference type="GO" id="GO:0008270">
    <property type="term" value="F:zinc ion binding"/>
    <property type="evidence" value="ECO:0007669"/>
    <property type="project" value="UniProtKB-KW"/>
</dbReference>
<keyword evidence="1" id="KW-0507">mRNA processing</keyword>
<accession>A0A0C3PQ68</accession>
<dbReference type="PROSITE" id="PS50158">
    <property type="entry name" value="ZF_CCHC"/>
    <property type="match status" value="1"/>
</dbReference>
<sequence>MEAEQNDWTEVVRKKSRERRAHSMLRPDQTNAVRRVERQLTLDEREKIRRRSLLMTRDNPEVTSSESDEPSAKGEGKGKGPDPRNWGNLKLSENEIDPDAQRAALASWNAANRLANESDGDQPGPSKGNDPEGTAQPTEDELPEPHGGEDERIPKRSKLKRSKKNKKRETKPSREPPNPIKEMVDKVRLEKDEKRSKRSKNKRKAKHTSDSSSDDDTSSSESASTTSESSNDDSISSNSSSDPSSYSGTSDDDSSSTTSESSLSLGGSSSSSNHRCGRSRRRKSGKGKKCKSKKRSKSRRRTTLKPIPPNKYDGSNDIHTFQRFVTEGAAYVTDGRVEPKKCAFILSHYLTGKAHEFYVREVSGDPYKWRLSDFFTQLFNYCFPIDFRMRQREKLQSCYQNSKTVRNYLYELNELWNMIGETNECTKVHKFWSGLRKELQRDLWKEKLNPEISSLKKISASAEILEIAQTVAGDYTHRSKRRRSKHQTVGSAAASPESPEPHKSGHKRRCERKRKFKGEGYRKEAATPDNHNSGGKRTKQQDKRKRDTPKLSKEEQERHKVEGLCFICHKLGHFSRNCPDRQTVLNAGKSSGVMSFGVGVDFGDIECQRQLASSSRHGPEVSLNFIQARGPTIQEDDGVPDDDLPDLESISDNEDYRTSDSTIPEEEAPNDGIHVYTYRSNQVRGIWWVGTKLGHPLEDRAMERLSGICYPGDDPNSLCTYMDS</sequence>
<feature type="compositionally biased region" description="Acidic residues" evidence="3">
    <location>
        <begin position="634"/>
        <end position="653"/>
    </location>
</feature>
<dbReference type="Gene3D" id="4.10.60.10">
    <property type="entry name" value="Zinc finger, CCHC-type"/>
    <property type="match status" value="1"/>
</dbReference>
<feature type="region of interest" description="Disordered" evidence="3">
    <location>
        <begin position="630"/>
        <end position="668"/>
    </location>
</feature>
<feature type="compositionally biased region" description="Basic residues" evidence="3">
    <location>
        <begin position="196"/>
        <end position="206"/>
    </location>
</feature>
<feature type="region of interest" description="Disordered" evidence="3">
    <location>
        <begin position="1"/>
        <end position="315"/>
    </location>
</feature>
<dbReference type="Pfam" id="PF03732">
    <property type="entry name" value="Retrotrans_gag"/>
    <property type="match status" value="1"/>
</dbReference>
<dbReference type="GO" id="GO:0006397">
    <property type="term" value="P:mRNA processing"/>
    <property type="evidence" value="ECO:0007669"/>
    <property type="project" value="UniProtKB-KW"/>
</dbReference>
<feature type="compositionally biased region" description="Basic and acidic residues" evidence="3">
    <location>
        <begin position="34"/>
        <end position="47"/>
    </location>
</feature>
<evidence type="ECO:0000313" key="6">
    <source>
        <dbReference type="Proteomes" id="UP000054217"/>
    </source>
</evidence>
<name>A0A0C3PQ68_PISTI</name>
<dbReference type="Proteomes" id="UP000054217">
    <property type="component" value="Unassembled WGS sequence"/>
</dbReference>
<evidence type="ECO:0000313" key="5">
    <source>
        <dbReference type="EMBL" id="KIO10654.1"/>
    </source>
</evidence>
<evidence type="ECO:0000256" key="3">
    <source>
        <dbReference type="SAM" id="MobiDB-lite"/>
    </source>
</evidence>
<feature type="compositionally biased region" description="Basic and acidic residues" evidence="3">
    <location>
        <begin position="539"/>
        <end position="556"/>
    </location>
</feature>
<dbReference type="EMBL" id="KN831951">
    <property type="protein sequence ID" value="KIO10654.1"/>
    <property type="molecule type" value="Genomic_DNA"/>
</dbReference>
<feature type="compositionally biased region" description="Basic and acidic residues" evidence="3">
    <location>
        <begin position="143"/>
        <end position="154"/>
    </location>
</feature>
<dbReference type="InterPro" id="IPR005162">
    <property type="entry name" value="Retrotrans_gag_dom"/>
</dbReference>
<feature type="domain" description="CCHC-type" evidence="4">
    <location>
        <begin position="565"/>
        <end position="580"/>
    </location>
</feature>
<dbReference type="AlphaFoldDB" id="A0A0C3PQ68"/>
<feature type="region of interest" description="Disordered" evidence="3">
    <location>
        <begin position="476"/>
        <end position="556"/>
    </location>
</feature>
<dbReference type="HOGENOM" id="CLU_417474_0_0_1"/>
<feature type="compositionally biased region" description="Basic and acidic residues" evidence="3">
    <location>
        <begin position="70"/>
        <end position="82"/>
    </location>
</feature>
<gene>
    <name evidence="5" type="ORF">M404DRAFT_20901</name>
</gene>
<feature type="compositionally biased region" description="Basic residues" evidence="3">
    <location>
        <begin position="504"/>
        <end position="516"/>
    </location>
</feature>
<dbReference type="SMART" id="SM00343">
    <property type="entry name" value="ZnF_C2HC"/>
    <property type="match status" value="1"/>
</dbReference>
<feature type="compositionally biased region" description="Basic and acidic residues" evidence="3">
    <location>
        <begin position="517"/>
        <end position="526"/>
    </location>
</feature>
<keyword evidence="2" id="KW-0863">Zinc-finger</keyword>
<proteinExistence type="predicted"/>
<keyword evidence="6" id="KW-1185">Reference proteome</keyword>
<dbReference type="OrthoDB" id="3071436at2759"/>
<keyword evidence="2" id="KW-0479">Metal-binding</keyword>
<evidence type="ECO:0000256" key="1">
    <source>
        <dbReference type="ARBA" id="ARBA00022664"/>
    </source>
</evidence>
<dbReference type="InterPro" id="IPR036875">
    <property type="entry name" value="Znf_CCHC_sf"/>
</dbReference>
<reference evidence="5 6" key="1">
    <citation type="submission" date="2014-04" db="EMBL/GenBank/DDBJ databases">
        <authorList>
            <consortium name="DOE Joint Genome Institute"/>
            <person name="Kuo A."/>
            <person name="Kohler A."/>
            <person name="Costa M.D."/>
            <person name="Nagy L.G."/>
            <person name="Floudas D."/>
            <person name="Copeland A."/>
            <person name="Barry K.W."/>
            <person name="Cichocki N."/>
            <person name="Veneault-Fourrey C."/>
            <person name="LaButti K."/>
            <person name="Lindquist E.A."/>
            <person name="Lipzen A."/>
            <person name="Lundell T."/>
            <person name="Morin E."/>
            <person name="Murat C."/>
            <person name="Sun H."/>
            <person name="Tunlid A."/>
            <person name="Henrissat B."/>
            <person name="Grigoriev I.V."/>
            <person name="Hibbett D.S."/>
            <person name="Martin F."/>
            <person name="Nordberg H.P."/>
            <person name="Cantor M.N."/>
            <person name="Hua S.X."/>
        </authorList>
    </citation>
    <scope>NUCLEOTIDE SEQUENCE [LARGE SCALE GENOMIC DNA]</scope>
    <source>
        <strain evidence="5 6">Marx 270</strain>
    </source>
</reference>
<feature type="compositionally biased region" description="Basic and acidic residues" evidence="3">
    <location>
        <begin position="182"/>
        <end position="195"/>
    </location>
</feature>
<keyword evidence="2" id="KW-0862">Zinc</keyword>
<feature type="compositionally biased region" description="Low complexity" evidence="3">
    <location>
        <begin position="219"/>
        <end position="274"/>
    </location>
</feature>
<feature type="compositionally biased region" description="Basic residues" evidence="3">
    <location>
        <begin position="14"/>
        <end position="23"/>
    </location>
</feature>
<dbReference type="InterPro" id="IPR001878">
    <property type="entry name" value="Znf_CCHC"/>
</dbReference>
<feature type="compositionally biased region" description="Basic residues" evidence="3">
    <location>
        <begin position="155"/>
        <end position="169"/>
    </location>
</feature>
<reference evidence="6" key="2">
    <citation type="submission" date="2015-01" db="EMBL/GenBank/DDBJ databases">
        <title>Evolutionary Origins and Diversification of the Mycorrhizal Mutualists.</title>
        <authorList>
            <consortium name="DOE Joint Genome Institute"/>
            <consortium name="Mycorrhizal Genomics Consortium"/>
            <person name="Kohler A."/>
            <person name="Kuo A."/>
            <person name="Nagy L.G."/>
            <person name="Floudas D."/>
            <person name="Copeland A."/>
            <person name="Barry K.W."/>
            <person name="Cichocki N."/>
            <person name="Veneault-Fourrey C."/>
            <person name="LaButti K."/>
            <person name="Lindquist E.A."/>
            <person name="Lipzen A."/>
            <person name="Lundell T."/>
            <person name="Morin E."/>
            <person name="Murat C."/>
            <person name="Riley R."/>
            <person name="Ohm R."/>
            <person name="Sun H."/>
            <person name="Tunlid A."/>
            <person name="Henrissat B."/>
            <person name="Grigoriev I.V."/>
            <person name="Hibbett D.S."/>
            <person name="Martin F."/>
        </authorList>
    </citation>
    <scope>NUCLEOTIDE SEQUENCE [LARGE SCALE GENOMIC DNA]</scope>
    <source>
        <strain evidence="6">Marx 270</strain>
    </source>
</reference>
<protein>
    <recommendedName>
        <fullName evidence="4">CCHC-type domain-containing protein</fullName>
    </recommendedName>
</protein>
<evidence type="ECO:0000256" key="2">
    <source>
        <dbReference type="PROSITE-ProRule" id="PRU00047"/>
    </source>
</evidence>
<feature type="compositionally biased region" description="Basic residues" evidence="3">
    <location>
        <begin position="275"/>
        <end position="303"/>
    </location>
</feature>
<dbReference type="SUPFAM" id="SSF57756">
    <property type="entry name" value="Retrovirus zinc finger-like domains"/>
    <property type="match status" value="1"/>
</dbReference>
<organism evidence="5 6">
    <name type="scientific">Pisolithus tinctorius Marx 270</name>
    <dbReference type="NCBI Taxonomy" id="870435"/>
    <lineage>
        <taxon>Eukaryota</taxon>
        <taxon>Fungi</taxon>
        <taxon>Dikarya</taxon>
        <taxon>Basidiomycota</taxon>
        <taxon>Agaricomycotina</taxon>
        <taxon>Agaricomycetes</taxon>
        <taxon>Agaricomycetidae</taxon>
        <taxon>Boletales</taxon>
        <taxon>Sclerodermatineae</taxon>
        <taxon>Pisolithaceae</taxon>
        <taxon>Pisolithus</taxon>
    </lineage>
</organism>
<dbReference type="GO" id="GO:0003676">
    <property type="term" value="F:nucleic acid binding"/>
    <property type="evidence" value="ECO:0007669"/>
    <property type="project" value="InterPro"/>
</dbReference>
<dbReference type="STRING" id="870435.A0A0C3PQ68"/>
<dbReference type="InParanoid" id="A0A0C3PQ68"/>
<evidence type="ECO:0000259" key="4">
    <source>
        <dbReference type="PROSITE" id="PS50158"/>
    </source>
</evidence>